<evidence type="ECO:0000313" key="3">
    <source>
        <dbReference type="EMBL" id="MDQ0470273.1"/>
    </source>
</evidence>
<dbReference type="InterPro" id="IPR045853">
    <property type="entry name" value="Pep_chain_release_fac_I_sf"/>
</dbReference>
<comment type="similarity">
    <text evidence="1">Belongs to the prokaryotic/mitochondrial release factor family.</text>
</comment>
<evidence type="ECO:0000313" key="4">
    <source>
        <dbReference type="Proteomes" id="UP001242480"/>
    </source>
</evidence>
<proteinExistence type="inferred from homology"/>
<organism evidence="3 4">
    <name type="scientific">Labrys wisconsinensis</name>
    <dbReference type="NCBI Taxonomy" id="425677"/>
    <lineage>
        <taxon>Bacteria</taxon>
        <taxon>Pseudomonadati</taxon>
        <taxon>Pseudomonadota</taxon>
        <taxon>Alphaproteobacteria</taxon>
        <taxon>Hyphomicrobiales</taxon>
        <taxon>Xanthobacteraceae</taxon>
        <taxon>Labrys</taxon>
    </lineage>
</organism>
<accession>A0ABU0J7N0</accession>
<reference evidence="3 4" key="1">
    <citation type="submission" date="2023-07" db="EMBL/GenBank/DDBJ databases">
        <title>Genomic Encyclopedia of Type Strains, Phase IV (KMG-IV): sequencing the most valuable type-strain genomes for metagenomic binning, comparative biology and taxonomic classification.</title>
        <authorList>
            <person name="Goeker M."/>
        </authorList>
    </citation>
    <scope>NUCLEOTIDE SEQUENCE [LARGE SCALE GENOMIC DNA]</scope>
    <source>
        <strain evidence="3 4">DSM 19619</strain>
    </source>
</reference>
<dbReference type="NCBIfam" id="TIGR03072">
    <property type="entry name" value="release_prfH"/>
    <property type="match status" value="1"/>
</dbReference>
<keyword evidence="4" id="KW-1185">Reference proteome</keyword>
<evidence type="ECO:0000256" key="1">
    <source>
        <dbReference type="ARBA" id="ARBA00010835"/>
    </source>
</evidence>
<feature type="domain" description="Prokaryotic-type class I peptide chain release factors" evidence="2">
    <location>
        <begin position="107"/>
        <end position="194"/>
    </location>
</feature>
<dbReference type="Gene3D" id="3.30.160.20">
    <property type="match status" value="1"/>
</dbReference>
<dbReference type="Pfam" id="PF00472">
    <property type="entry name" value="RF-1"/>
    <property type="match status" value="1"/>
</dbReference>
<dbReference type="SUPFAM" id="SSF75620">
    <property type="entry name" value="Release factor"/>
    <property type="match status" value="1"/>
</dbReference>
<name>A0ABU0J7N0_9HYPH</name>
<gene>
    <name evidence="3" type="ORF">QO011_003289</name>
</gene>
<dbReference type="InterPro" id="IPR050057">
    <property type="entry name" value="Prokaryotic/Mito_RF"/>
</dbReference>
<dbReference type="EMBL" id="JAUSVX010000005">
    <property type="protein sequence ID" value="MDQ0470273.1"/>
    <property type="molecule type" value="Genomic_DNA"/>
</dbReference>
<dbReference type="Proteomes" id="UP001242480">
    <property type="component" value="Unassembled WGS sequence"/>
</dbReference>
<comment type="caution">
    <text evidence="3">The sequence shown here is derived from an EMBL/GenBank/DDBJ whole genome shotgun (WGS) entry which is preliminary data.</text>
</comment>
<dbReference type="RefSeq" id="WP_307273994.1">
    <property type="nucleotide sequence ID" value="NZ_JAUSVX010000005.1"/>
</dbReference>
<evidence type="ECO:0000259" key="2">
    <source>
        <dbReference type="Pfam" id="PF00472"/>
    </source>
</evidence>
<dbReference type="InterPro" id="IPR017509">
    <property type="entry name" value="PrfH"/>
</dbReference>
<protein>
    <submittedName>
        <fullName evidence="3">Peptide chain release factor</fullName>
    </submittedName>
</protein>
<dbReference type="PANTHER" id="PTHR43804">
    <property type="entry name" value="LD18447P"/>
    <property type="match status" value="1"/>
</dbReference>
<dbReference type="InterPro" id="IPR000352">
    <property type="entry name" value="Pep_chain_release_fac_I"/>
</dbReference>
<dbReference type="PANTHER" id="PTHR43804:SF9">
    <property type="entry name" value="PEPTIDE CHAIN RELEASE FACTOR HOMOLOG-RELATED"/>
    <property type="match status" value="1"/>
</dbReference>
<sequence length="202" mass="21245">MAEADLVLMVTAGRGPAECRVVVARVARRLAEEAAAAGLSVALDLGEADEAAASVLVALGGEGAPAFAAGWTGTVLWVDEALRGGRARRNWYVGVHRLAKPARTAPLSDADVRYEAMRAGGPGGQHQNVTESAVRAVHVPTGLSAIAREGRSQHQNRKQALARLSALLSAVADRAAAGAKRSEWLDRIEVERGNPRRTFRSA</sequence>